<dbReference type="CDD" id="cd04243">
    <property type="entry name" value="AAK_AK-HSDH-like"/>
    <property type="match status" value="1"/>
</dbReference>
<evidence type="ECO:0000256" key="6">
    <source>
        <dbReference type="ARBA" id="ARBA00005139"/>
    </source>
</evidence>
<evidence type="ECO:0000256" key="12">
    <source>
        <dbReference type="ARBA" id="ARBA00022697"/>
    </source>
</evidence>
<dbReference type="Gene3D" id="1.20.120.1320">
    <property type="entry name" value="Aspartokinase, catalytic domain"/>
    <property type="match status" value="1"/>
</dbReference>
<comment type="pathway">
    <text evidence="3">Amino-acid biosynthesis; L-methionine biosynthesis via de novo pathway; L-homoserine from L-aspartate: step 1/3.</text>
</comment>
<evidence type="ECO:0000256" key="14">
    <source>
        <dbReference type="ARBA" id="ARBA00022741"/>
    </source>
</evidence>
<comment type="catalytic activity">
    <reaction evidence="26">
        <text>L-homoserine + NADP(+) = L-aspartate 4-semialdehyde + NADPH + H(+)</text>
        <dbReference type="Rhea" id="RHEA:15761"/>
        <dbReference type="ChEBI" id="CHEBI:15378"/>
        <dbReference type="ChEBI" id="CHEBI:57476"/>
        <dbReference type="ChEBI" id="CHEBI:57783"/>
        <dbReference type="ChEBI" id="CHEBI:58349"/>
        <dbReference type="ChEBI" id="CHEBI:537519"/>
        <dbReference type="EC" id="1.1.1.3"/>
    </reaction>
    <physiologicalReaction direction="right-to-left" evidence="26">
        <dbReference type="Rhea" id="RHEA:15763"/>
    </physiologicalReaction>
</comment>
<evidence type="ECO:0000256" key="24">
    <source>
        <dbReference type="ARBA" id="ARBA00044938"/>
    </source>
</evidence>
<dbReference type="SUPFAM" id="SSF55347">
    <property type="entry name" value="Glyceraldehyde-3-phosphate dehydrogenase-like, C-terminal domain"/>
    <property type="match status" value="1"/>
</dbReference>
<dbReference type="Pfam" id="PF03447">
    <property type="entry name" value="NAD_binding_3"/>
    <property type="match status" value="1"/>
</dbReference>
<dbReference type="InterPro" id="IPR036393">
    <property type="entry name" value="AceGlu_kinase-like_sf"/>
</dbReference>
<dbReference type="Pfam" id="PF00742">
    <property type="entry name" value="Homoserine_dh"/>
    <property type="match status" value="1"/>
</dbReference>
<feature type="domain" description="ACT" evidence="28">
    <location>
        <begin position="396"/>
        <end position="474"/>
    </location>
</feature>
<dbReference type="UniPathway" id="UPA00050">
    <property type="reaction ID" value="UER00063"/>
</dbReference>
<dbReference type="PROSITE" id="PS51671">
    <property type="entry name" value="ACT"/>
    <property type="match status" value="1"/>
</dbReference>
<dbReference type="SUPFAM" id="SSF51735">
    <property type="entry name" value="NAD(P)-binding Rossmann-fold domains"/>
    <property type="match status" value="1"/>
</dbReference>
<keyword evidence="22" id="KW-0486">Methionine biosynthesis</keyword>
<dbReference type="PROSITE" id="PS01042">
    <property type="entry name" value="HOMOSER_DHGENASE"/>
    <property type="match status" value="1"/>
</dbReference>
<comment type="caution">
    <text evidence="29">The sequence shown here is derived from an EMBL/GenBank/DDBJ whole genome shotgun (WGS) entry which is preliminary data.</text>
</comment>
<proteinExistence type="inferred from homology"/>
<evidence type="ECO:0000256" key="18">
    <source>
        <dbReference type="ARBA" id="ARBA00023002"/>
    </source>
</evidence>
<dbReference type="Gene3D" id="3.40.1160.10">
    <property type="entry name" value="Acetylglutamate kinase-like"/>
    <property type="match status" value="1"/>
</dbReference>
<dbReference type="NCBIfam" id="TIGR00657">
    <property type="entry name" value="asp_kinases"/>
    <property type="match status" value="1"/>
</dbReference>
<reference evidence="29 30" key="1">
    <citation type="journal article" date="2017" name="Infect. Genet. Evol.">
        <title>Comparative genome analysis of fish pathogen Flavobacterium columnare reveals extensive sequence diversity within the species.</title>
        <authorList>
            <person name="Kayansamruaj P."/>
            <person name="Dong H.T."/>
            <person name="Hirono I."/>
            <person name="Kondo H."/>
            <person name="Senapin S."/>
            <person name="Rodkhum C."/>
        </authorList>
    </citation>
    <scope>NUCLEOTIDE SEQUENCE [LARGE SCALE GENOMIC DNA]</scope>
    <source>
        <strain evidence="29 30">1214</strain>
    </source>
</reference>
<keyword evidence="19" id="KW-0520">NAD</keyword>
<comment type="pathway">
    <text evidence="4">Amino-acid biosynthesis; L-threonine biosynthesis; L-threonine from L-aspartate: step 3/5.</text>
</comment>
<dbReference type="InterPro" id="IPR019811">
    <property type="entry name" value="HDH_CS"/>
</dbReference>
<keyword evidence="13" id="KW-0479">Metal-binding</keyword>
<keyword evidence="14" id="KW-0547">Nucleotide-binding</keyword>
<dbReference type="InterPro" id="IPR001342">
    <property type="entry name" value="HDH_cat"/>
</dbReference>
<dbReference type="GO" id="GO:0009089">
    <property type="term" value="P:lysine biosynthetic process via diaminopimelate"/>
    <property type="evidence" value="ECO:0007669"/>
    <property type="project" value="UniProtKB-UniPathway"/>
</dbReference>
<dbReference type="UniPathway" id="UPA00051">
    <property type="reaction ID" value="UER00462"/>
</dbReference>
<keyword evidence="12" id="KW-0791">Threonine biosynthesis</keyword>
<evidence type="ECO:0000256" key="7">
    <source>
        <dbReference type="ARBA" id="ARBA00007952"/>
    </source>
</evidence>
<gene>
    <name evidence="29" type="ORF">BWK62_11170</name>
</gene>
<dbReference type="GO" id="GO:0004412">
    <property type="term" value="F:homoserine dehydrogenase activity"/>
    <property type="evidence" value="ECO:0007669"/>
    <property type="project" value="UniProtKB-EC"/>
</dbReference>
<dbReference type="GO" id="GO:0009088">
    <property type="term" value="P:threonine biosynthetic process"/>
    <property type="evidence" value="ECO:0007669"/>
    <property type="project" value="UniProtKB-UniPathway"/>
</dbReference>
<dbReference type="Gene3D" id="3.30.2130.10">
    <property type="entry name" value="VC0802-like"/>
    <property type="match status" value="1"/>
</dbReference>
<dbReference type="FunFam" id="3.30.360.10:FF:000006">
    <property type="entry name" value="Bifunctional aspartokinase/homoserine dehydrogenase"/>
    <property type="match status" value="1"/>
</dbReference>
<dbReference type="PIRSF" id="PIRSF000727">
    <property type="entry name" value="ThrA"/>
    <property type="match status" value="1"/>
</dbReference>
<evidence type="ECO:0000256" key="19">
    <source>
        <dbReference type="ARBA" id="ARBA00023027"/>
    </source>
</evidence>
<dbReference type="SUPFAM" id="SSF55021">
    <property type="entry name" value="ACT-like"/>
    <property type="match status" value="2"/>
</dbReference>
<dbReference type="FunFam" id="3.30.2130.10:FF:000001">
    <property type="entry name" value="Bifunctional aspartokinase/homoserine dehydrogenase"/>
    <property type="match status" value="1"/>
</dbReference>
<dbReference type="InterPro" id="IPR005106">
    <property type="entry name" value="Asp/hSer_DH_NAD-bd"/>
</dbReference>
<dbReference type="GO" id="GO:0009086">
    <property type="term" value="P:methionine biosynthetic process"/>
    <property type="evidence" value="ECO:0007669"/>
    <property type="project" value="UniProtKB-KW"/>
</dbReference>
<dbReference type="GO" id="GO:0050661">
    <property type="term" value="F:NADP binding"/>
    <property type="evidence" value="ECO:0007669"/>
    <property type="project" value="InterPro"/>
</dbReference>
<evidence type="ECO:0000259" key="28">
    <source>
        <dbReference type="PROSITE" id="PS51671"/>
    </source>
</evidence>
<evidence type="ECO:0000256" key="2">
    <source>
        <dbReference type="ARBA" id="ARBA00004766"/>
    </source>
</evidence>
<comment type="similarity">
    <text evidence="7">In the C-terminal section; belongs to the homoserine dehydrogenase family.</text>
</comment>
<dbReference type="NCBIfam" id="NF006959">
    <property type="entry name" value="PRK09436.1"/>
    <property type="match status" value="1"/>
</dbReference>
<keyword evidence="15 29" id="KW-0418">Kinase</keyword>
<dbReference type="AlphaFoldDB" id="A0A246G932"/>
<evidence type="ECO:0000256" key="3">
    <source>
        <dbReference type="ARBA" id="ARBA00004986"/>
    </source>
</evidence>
<dbReference type="Gene3D" id="3.30.70.260">
    <property type="match status" value="1"/>
</dbReference>
<evidence type="ECO:0000313" key="30">
    <source>
        <dbReference type="Proteomes" id="UP000198034"/>
    </source>
</evidence>
<dbReference type="GO" id="GO:0004072">
    <property type="term" value="F:aspartate kinase activity"/>
    <property type="evidence" value="ECO:0007669"/>
    <property type="project" value="UniProtKB-EC"/>
</dbReference>
<evidence type="ECO:0000256" key="22">
    <source>
        <dbReference type="ARBA" id="ARBA00023167"/>
    </source>
</evidence>
<dbReference type="Gene3D" id="3.40.50.720">
    <property type="entry name" value="NAD(P)-binding Rossmann-like Domain"/>
    <property type="match status" value="1"/>
</dbReference>
<evidence type="ECO:0000256" key="21">
    <source>
        <dbReference type="ARBA" id="ARBA00023154"/>
    </source>
</evidence>
<dbReference type="GO" id="GO:0005524">
    <property type="term" value="F:ATP binding"/>
    <property type="evidence" value="ECO:0007669"/>
    <property type="project" value="UniProtKB-KW"/>
</dbReference>
<accession>A0A246G932</accession>
<dbReference type="PROSITE" id="PS00324">
    <property type="entry name" value="ASPARTOKINASE"/>
    <property type="match status" value="1"/>
</dbReference>
<keyword evidence="21" id="KW-0457">Lysine biosynthesis</keyword>
<dbReference type="InterPro" id="IPR001341">
    <property type="entry name" value="Asp_kinase"/>
</dbReference>
<comment type="pathway">
    <text evidence="6">Amino-acid biosynthesis; L-threonine biosynthesis; L-threonine from L-aspartate: step 1/5.</text>
</comment>
<comment type="catalytic activity">
    <reaction evidence="27">
        <text>L-homoserine + NAD(+) = L-aspartate 4-semialdehyde + NADH + H(+)</text>
        <dbReference type="Rhea" id="RHEA:15757"/>
        <dbReference type="ChEBI" id="CHEBI:15378"/>
        <dbReference type="ChEBI" id="CHEBI:57476"/>
        <dbReference type="ChEBI" id="CHEBI:57540"/>
        <dbReference type="ChEBI" id="CHEBI:57945"/>
        <dbReference type="ChEBI" id="CHEBI:537519"/>
        <dbReference type="EC" id="1.1.1.3"/>
    </reaction>
    <physiologicalReaction direction="right-to-left" evidence="27">
        <dbReference type="Rhea" id="RHEA:15759"/>
    </physiologicalReaction>
</comment>
<evidence type="ECO:0000256" key="9">
    <source>
        <dbReference type="ARBA" id="ARBA00011881"/>
    </source>
</evidence>
<dbReference type="Gene3D" id="3.30.360.10">
    <property type="entry name" value="Dihydrodipicolinate Reductase, domain 2"/>
    <property type="match status" value="1"/>
</dbReference>
<protein>
    <submittedName>
        <fullName evidence="29">Bifunctional aspartate kinase/homoserine dehydrogenase I</fullName>
    </submittedName>
</protein>
<comment type="similarity">
    <text evidence="8">In the N-terminal section; belongs to the aspartokinase family.</text>
</comment>
<evidence type="ECO:0000256" key="8">
    <source>
        <dbReference type="ARBA" id="ARBA00010046"/>
    </source>
</evidence>
<evidence type="ECO:0000256" key="10">
    <source>
        <dbReference type="ARBA" id="ARBA00022605"/>
    </source>
</evidence>
<evidence type="ECO:0000256" key="20">
    <source>
        <dbReference type="ARBA" id="ARBA00023053"/>
    </source>
</evidence>
<keyword evidence="10" id="KW-0028">Amino-acid biosynthesis</keyword>
<dbReference type="UniPathway" id="UPA00034">
    <property type="reaction ID" value="UER00015"/>
</dbReference>
<keyword evidence="18" id="KW-0560">Oxidoreductase</keyword>
<dbReference type="InterPro" id="IPR049638">
    <property type="entry name" value="AK-HD"/>
</dbReference>
<keyword evidence="16" id="KW-0067">ATP-binding</keyword>
<dbReference type="Pfam" id="PF22468">
    <property type="entry name" value="ACT_9"/>
    <property type="match status" value="2"/>
</dbReference>
<dbReference type="InterPro" id="IPR018042">
    <property type="entry name" value="Aspartate_kinase_CS"/>
</dbReference>
<evidence type="ECO:0000256" key="16">
    <source>
        <dbReference type="ARBA" id="ARBA00022840"/>
    </source>
</evidence>
<organism evidence="29 30">
    <name type="scientific">Flavobacterium columnare</name>
    <dbReference type="NCBI Taxonomy" id="996"/>
    <lineage>
        <taxon>Bacteria</taxon>
        <taxon>Pseudomonadati</taxon>
        <taxon>Bacteroidota</taxon>
        <taxon>Flavobacteriia</taxon>
        <taxon>Flavobacteriales</taxon>
        <taxon>Flavobacteriaceae</taxon>
        <taxon>Flavobacterium</taxon>
    </lineage>
</organism>
<dbReference type="InterPro" id="IPR054352">
    <property type="entry name" value="ACT_Aspartokinase"/>
</dbReference>
<evidence type="ECO:0000313" key="29">
    <source>
        <dbReference type="EMBL" id="OWP75815.1"/>
    </source>
</evidence>
<dbReference type="GO" id="GO:0046872">
    <property type="term" value="F:metal ion binding"/>
    <property type="evidence" value="ECO:0007669"/>
    <property type="project" value="UniProtKB-KW"/>
</dbReference>
<dbReference type="PANTHER" id="PTHR43070:SF5">
    <property type="entry name" value="HOMOSERINE DEHYDROGENASE"/>
    <property type="match status" value="1"/>
</dbReference>
<comment type="cofactor">
    <cofactor evidence="1">
        <name>a metal cation</name>
        <dbReference type="ChEBI" id="CHEBI:25213"/>
    </cofactor>
</comment>
<dbReference type="PANTHER" id="PTHR43070">
    <property type="match status" value="1"/>
</dbReference>
<evidence type="ECO:0000256" key="26">
    <source>
        <dbReference type="ARBA" id="ARBA00048841"/>
    </source>
</evidence>
<comment type="pathway">
    <text evidence="2">Amino-acid biosynthesis; L-lysine biosynthesis via DAP pathway; (S)-tetrahydrodipicolinate from L-aspartate: step 1/4.</text>
</comment>
<dbReference type="CDD" id="cd04922">
    <property type="entry name" value="ACT_AKi-HSDH-ThrA_2"/>
    <property type="match status" value="1"/>
</dbReference>
<evidence type="ECO:0000256" key="27">
    <source>
        <dbReference type="ARBA" id="ARBA00049031"/>
    </source>
</evidence>
<dbReference type="Proteomes" id="UP000198034">
    <property type="component" value="Unassembled WGS sequence"/>
</dbReference>
<dbReference type="InterPro" id="IPR002912">
    <property type="entry name" value="ACT_dom"/>
</dbReference>
<evidence type="ECO:0000256" key="13">
    <source>
        <dbReference type="ARBA" id="ARBA00022723"/>
    </source>
</evidence>
<dbReference type="SUPFAM" id="SSF53633">
    <property type="entry name" value="Carbamate kinase-like"/>
    <property type="match status" value="1"/>
</dbReference>
<comment type="function">
    <text evidence="24">Bifunctional aspartate kinase and homoserine dehydrogenase that catalyzes the first and the third steps toward the synthesis of lysine, methionine and threonine from aspartate.</text>
</comment>
<evidence type="ECO:0000256" key="11">
    <source>
        <dbReference type="ARBA" id="ARBA00022679"/>
    </source>
</evidence>
<dbReference type="InterPro" id="IPR036291">
    <property type="entry name" value="NAD(P)-bd_dom_sf"/>
</dbReference>
<evidence type="ECO:0000256" key="25">
    <source>
        <dbReference type="ARBA" id="ARBA00048561"/>
    </source>
</evidence>
<keyword evidence="17" id="KW-0521">NADP</keyword>
<comment type="catalytic activity">
    <reaction evidence="25">
        <text>L-aspartate + ATP = 4-phospho-L-aspartate + ADP</text>
        <dbReference type="Rhea" id="RHEA:23776"/>
        <dbReference type="ChEBI" id="CHEBI:29991"/>
        <dbReference type="ChEBI" id="CHEBI:30616"/>
        <dbReference type="ChEBI" id="CHEBI:57535"/>
        <dbReference type="ChEBI" id="CHEBI:456216"/>
        <dbReference type="EC" id="2.7.2.4"/>
    </reaction>
    <physiologicalReaction direction="left-to-right" evidence="25">
        <dbReference type="Rhea" id="RHEA:23777"/>
    </physiologicalReaction>
</comment>
<evidence type="ECO:0000256" key="1">
    <source>
        <dbReference type="ARBA" id="ARBA00001920"/>
    </source>
</evidence>
<keyword evidence="23" id="KW-0511">Multifunctional enzyme</keyword>
<name>A0A246G932_9FLAO</name>
<keyword evidence="11" id="KW-0808">Transferase</keyword>
<comment type="subunit">
    <text evidence="9">Homotetramer.</text>
</comment>
<keyword evidence="20" id="KW-0915">Sodium</keyword>
<dbReference type="Pfam" id="PF00696">
    <property type="entry name" value="AA_kinase"/>
    <property type="match status" value="1"/>
</dbReference>
<sequence length="812" mass="90752">MKVLKFGGTSVGSAQSILQSINIINRSNKKQIVVVSAFSEITDLLEDSIKKALKKELSYIENINIIRQKHEKVIVELKINDEDLIFFLNEKILEVKNLLNGIYLLGKLSPKNKDKILSIGELLSSNIIYHKLHKYNNSCKLKDSRELIKTDSNFGKANVDFELSNFLIQYYFEKNESKITILPGFISQDKDKNTTTLGRGGSDYTASIIAAALNVAQLEIWTDVSGLYSCHPKIVTNAFPITNISYKEAMELSHFGAKVIYAPTIQPVQIKQIPLLIKNTFEPEAIGTLIHDKNIHSKQVIKGISHIENISLITLEGSGLIGISGNANRLFKAIAKENINIIFITQASSEHSICIGVMENEALLVKKLIDTEFSNEIIQSKVKPTSVENDLSIIAIVGEGMKNHQGISGKIFSTLGNNNVNIRAIAQGSSERNISLVINNNDIVKALNCLHERFFEEQKKELNLFVIGTGNVGSKLIEQISNQINYLKENLRMNLRLIGISNTQFMYFNLDGIDFKNWNTELKKGDQSNLNEFLDKIKNLNLINSIFIDNTASTLVANQYEKLLSKNIAVVTCNKIACSSNFSSYQILKNISKKYNVPFLYETNVGAGLPIIDTLKNIVISGDVVTTIQAVLSGSLNFIFNNYDGKKSFASVVKLAMQEGYTEPDPKIDLSGIDVMRKIVILIRESGYSFELNEIKNQSFLPEDCIKTSSVNDFLVKLEENEVYFKELFNRAKTSNSRLKYVATFKNGKANVGLEFIPNNHPFYHLEGKDNIVLFYTHRYNNQPLIIKGAGAGADVTASGIFADIMRVGNTF</sequence>
<dbReference type="InterPro" id="IPR045865">
    <property type="entry name" value="ACT-like_dom_sf"/>
</dbReference>
<dbReference type="GO" id="GO:0009090">
    <property type="term" value="P:homoserine biosynthetic process"/>
    <property type="evidence" value="ECO:0007669"/>
    <property type="project" value="UniProtKB-ARBA"/>
</dbReference>
<evidence type="ECO:0000256" key="17">
    <source>
        <dbReference type="ARBA" id="ARBA00022857"/>
    </source>
</evidence>
<comment type="pathway">
    <text evidence="5">Amino-acid biosynthesis; L-methionine biosynthesis via de novo pathway; L-homoserine from L-aspartate: step 3/3.</text>
</comment>
<dbReference type="InterPro" id="IPR042199">
    <property type="entry name" value="AsparK_Bifunc_asparK/hSer_DH"/>
</dbReference>
<dbReference type="InterPro" id="IPR001048">
    <property type="entry name" value="Asp/Glu/Uridylate_kinase"/>
</dbReference>
<evidence type="ECO:0000256" key="15">
    <source>
        <dbReference type="ARBA" id="ARBA00022777"/>
    </source>
</evidence>
<evidence type="ECO:0000256" key="23">
    <source>
        <dbReference type="ARBA" id="ARBA00023268"/>
    </source>
</evidence>
<evidence type="ECO:0000256" key="5">
    <source>
        <dbReference type="ARBA" id="ARBA00005062"/>
    </source>
</evidence>
<dbReference type="EMBL" id="MTCY01000035">
    <property type="protein sequence ID" value="OWP75815.1"/>
    <property type="molecule type" value="Genomic_DNA"/>
</dbReference>
<dbReference type="InterPro" id="IPR011147">
    <property type="entry name" value="Bifunc_Aspkin/hSer_DH"/>
</dbReference>
<dbReference type="CDD" id="cd04921">
    <property type="entry name" value="ACT_AKi-HSDH-ThrA-like_1"/>
    <property type="match status" value="1"/>
</dbReference>
<evidence type="ECO:0000256" key="4">
    <source>
        <dbReference type="ARBA" id="ARBA00005056"/>
    </source>
</evidence>